<feature type="compositionally biased region" description="Low complexity" evidence="3">
    <location>
        <begin position="407"/>
        <end position="423"/>
    </location>
</feature>
<keyword evidence="5" id="KW-1185">Reference proteome</keyword>
<feature type="region of interest" description="Disordered" evidence="3">
    <location>
        <begin position="190"/>
        <end position="213"/>
    </location>
</feature>
<feature type="compositionally biased region" description="Low complexity" evidence="3">
    <location>
        <begin position="367"/>
        <end position="386"/>
    </location>
</feature>
<evidence type="ECO:0000313" key="4">
    <source>
        <dbReference type="EMBL" id="CEM08912.1"/>
    </source>
</evidence>
<dbReference type="GO" id="GO:0003723">
    <property type="term" value="F:RNA binding"/>
    <property type="evidence" value="ECO:0007669"/>
    <property type="project" value="UniProtKB-UniRule"/>
</dbReference>
<dbReference type="Proteomes" id="UP000041254">
    <property type="component" value="Unassembled WGS sequence"/>
</dbReference>
<keyword evidence="1" id="KW-0694">RNA-binding</keyword>
<protein>
    <recommendedName>
        <fullName evidence="6">K Homology domain-containing protein</fullName>
    </recommendedName>
</protein>
<sequence>MVGSDRHHDVQHDLRNRPHGDRKGSTSTFTVLDEDSFGIVVGRAGSHRTKVEKFFGVSLEMENYPKKGMRVSGPSSAVGQANLYLNYLIRSQRRDATRHQGELEAVITELGVDPEVTLVTMRLGTNRRVGAHFAGLESEFHVMTLRFSERPGETHSRKEEAKHDFLVLFGPKEARRAAESRVKGLLESLQGGRLPSSTDALPHTPTSASSSTDMAEGFDVENWRLGAAKLALLADWHDKIKLASGCSMVTEIGKETLYVAGSRVARRLAKIYTEALLQFFSQHAVTNQKEVESASFHCSDTAEATGKMDEIETATGCAIAVNTPGDNRFECLAFGGNIKEARRLLQDYASTHAAIPTPAPSHPPPTQQQQQQHQQQQQQQQQQQRQQQEEKQELSTPPPLPPPPAAAAPGLASSPSASSSSSPFQLNHSSHNNAGPSRPQIKTDSTSSAAFFTPSPMFSPSSCGSSPLPNAAVDNNGHQDNNGVGLHVALNGPVPTSIPSESFESMGGDVRLPVSTFNRMQIKIKQLEASVRNMRAELDEEKAKHPNDHCNGDPLIGTFGAQFADLMRQKEGAEMRIKMLEEEVGRCRGQVNTLNNQLQQTALTSVPYVSPHELGPISPEQIAQVLPRPAASQHETEAVLRMVQKRAIPFAEHEKLLFLRHIEFLVYVPGIPCGSYRRVCWEGWGGAFAQRGHGLGGMLGFMHEAARAYEEFLVMQGYSFK</sequence>
<evidence type="ECO:0000256" key="3">
    <source>
        <dbReference type="SAM" id="MobiDB-lite"/>
    </source>
</evidence>
<feature type="compositionally biased region" description="Polar residues" evidence="3">
    <location>
        <begin position="195"/>
        <end position="213"/>
    </location>
</feature>
<dbReference type="InParanoid" id="A0A0G4F8M8"/>
<evidence type="ECO:0000256" key="1">
    <source>
        <dbReference type="PROSITE-ProRule" id="PRU00117"/>
    </source>
</evidence>
<feature type="region of interest" description="Disordered" evidence="3">
    <location>
        <begin position="353"/>
        <end position="485"/>
    </location>
</feature>
<dbReference type="VEuPathDB" id="CryptoDB:Vbra_581"/>
<feature type="compositionally biased region" description="Polar residues" evidence="3">
    <location>
        <begin position="424"/>
        <end position="446"/>
    </location>
</feature>
<dbReference type="PROSITE" id="PS50084">
    <property type="entry name" value="KH_TYPE_1"/>
    <property type="match status" value="1"/>
</dbReference>
<keyword evidence="2" id="KW-0175">Coiled coil</keyword>
<feature type="compositionally biased region" description="Pro residues" evidence="3">
    <location>
        <begin position="396"/>
        <end position="406"/>
    </location>
</feature>
<reference evidence="4 5" key="1">
    <citation type="submission" date="2014-11" db="EMBL/GenBank/DDBJ databases">
        <authorList>
            <person name="Zhu J."/>
            <person name="Qi W."/>
            <person name="Song R."/>
        </authorList>
    </citation>
    <scope>NUCLEOTIDE SEQUENCE [LARGE SCALE GENOMIC DNA]</scope>
</reference>
<feature type="coiled-coil region" evidence="2">
    <location>
        <begin position="517"/>
        <end position="597"/>
    </location>
</feature>
<evidence type="ECO:0000313" key="5">
    <source>
        <dbReference type="Proteomes" id="UP000041254"/>
    </source>
</evidence>
<proteinExistence type="predicted"/>
<dbReference type="STRING" id="1169540.A0A0G4F8M8"/>
<name>A0A0G4F8M8_VITBC</name>
<gene>
    <name evidence="4" type="ORF">Vbra_581</name>
</gene>
<accession>A0A0G4F8M8</accession>
<dbReference type="EMBL" id="CDMY01000389">
    <property type="protein sequence ID" value="CEM08912.1"/>
    <property type="molecule type" value="Genomic_DNA"/>
</dbReference>
<evidence type="ECO:0000256" key="2">
    <source>
        <dbReference type="SAM" id="Coils"/>
    </source>
</evidence>
<feature type="compositionally biased region" description="Basic and acidic residues" evidence="3">
    <location>
        <begin position="1"/>
        <end position="24"/>
    </location>
</feature>
<organism evidence="4 5">
    <name type="scientific">Vitrella brassicaformis (strain CCMP3155)</name>
    <dbReference type="NCBI Taxonomy" id="1169540"/>
    <lineage>
        <taxon>Eukaryota</taxon>
        <taxon>Sar</taxon>
        <taxon>Alveolata</taxon>
        <taxon>Colpodellida</taxon>
        <taxon>Vitrellaceae</taxon>
        <taxon>Vitrella</taxon>
    </lineage>
</organism>
<feature type="compositionally biased region" description="Pro residues" evidence="3">
    <location>
        <begin position="357"/>
        <end position="366"/>
    </location>
</feature>
<feature type="compositionally biased region" description="Low complexity" evidence="3">
    <location>
        <begin position="447"/>
        <end position="469"/>
    </location>
</feature>
<evidence type="ECO:0008006" key="6">
    <source>
        <dbReference type="Google" id="ProtNLM"/>
    </source>
</evidence>
<dbReference type="AlphaFoldDB" id="A0A0G4F8M8"/>
<feature type="region of interest" description="Disordered" evidence="3">
    <location>
        <begin position="1"/>
        <end position="28"/>
    </location>
</feature>